<dbReference type="AlphaFoldDB" id="A0A923M845"/>
<evidence type="ECO:0000313" key="1">
    <source>
        <dbReference type="EMBL" id="MBC5764529.1"/>
    </source>
</evidence>
<protein>
    <submittedName>
        <fullName evidence="1">Radical SAM protein</fullName>
    </submittedName>
</protein>
<keyword evidence="2" id="KW-1185">Reference proteome</keyword>
<dbReference type="RefSeq" id="WP_187080994.1">
    <property type="nucleotide sequence ID" value="NZ_JACORU010000002.1"/>
</dbReference>
<gene>
    <name evidence="1" type="ORF">H8R02_08720</name>
</gene>
<sequence>MTTHFDGDPQPIRWLRAVPPETTRTAAREIADAARARAHRLVQDHPRLAARLARALSQQLRVRASEYHLTHACNIRCKGCWFFEAGMDKATKELADLDRLDDFVATQVAQRHINTALVIGGEPTLVPQRLAVFVRHMRNVTIATNGLKPLPREGFEKVSIALSVWGGGPLDDELRAIKPNGATFSGLFDEALRNYRNDPRALVLLTVSRQGVAYIEETVRKAERHGLPVQFGLYSGDSTPDAPGASDALLDEMLYVRDRYPGTVISHPAYIEALVTGRTAWGEFGYASCPSVSRDHPAHAQRRANGNPTLGLFNAYAADLQTVNFCCTSGRCDGCRDSQAISSWMLVNLHHYTASLAKLREWIELAECFWSQYSWSVYRTARTPTEEIAHA</sequence>
<dbReference type="InterPro" id="IPR058240">
    <property type="entry name" value="rSAM_sf"/>
</dbReference>
<reference evidence="1" key="1">
    <citation type="submission" date="2020-08" db="EMBL/GenBank/DDBJ databases">
        <title>Ramlibacter sp. GTP1 16S ribosomal RNA gene genome sequencing and assembly.</title>
        <authorList>
            <person name="Kang M."/>
        </authorList>
    </citation>
    <scope>NUCLEOTIDE SEQUENCE</scope>
    <source>
        <strain evidence="1">GTP1</strain>
    </source>
</reference>
<organism evidence="1 2">
    <name type="scientific">Ramlibacter albus</name>
    <dbReference type="NCBI Taxonomy" id="2079448"/>
    <lineage>
        <taxon>Bacteria</taxon>
        <taxon>Pseudomonadati</taxon>
        <taxon>Pseudomonadota</taxon>
        <taxon>Betaproteobacteria</taxon>
        <taxon>Burkholderiales</taxon>
        <taxon>Comamonadaceae</taxon>
        <taxon>Ramlibacter</taxon>
    </lineage>
</organism>
<dbReference type="Proteomes" id="UP000596827">
    <property type="component" value="Unassembled WGS sequence"/>
</dbReference>
<comment type="caution">
    <text evidence="1">The sequence shown here is derived from an EMBL/GenBank/DDBJ whole genome shotgun (WGS) entry which is preliminary data.</text>
</comment>
<dbReference type="EMBL" id="JACORU010000002">
    <property type="protein sequence ID" value="MBC5764529.1"/>
    <property type="molecule type" value="Genomic_DNA"/>
</dbReference>
<evidence type="ECO:0000313" key="2">
    <source>
        <dbReference type="Proteomes" id="UP000596827"/>
    </source>
</evidence>
<proteinExistence type="predicted"/>
<dbReference type="CDD" id="cd01335">
    <property type="entry name" value="Radical_SAM"/>
    <property type="match status" value="1"/>
</dbReference>
<dbReference type="Gene3D" id="3.20.20.70">
    <property type="entry name" value="Aldolase class I"/>
    <property type="match status" value="1"/>
</dbReference>
<dbReference type="InterPro" id="IPR013785">
    <property type="entry name" value="Aldolase_TIM"/>
</dbReference>
<dbReference type="SUPFAM" id="SSF102114">
    <property type="entry name" value="Radical SAM enzymes"/>
    <property type="match status" value="1"/>
</dbReference>
<name>A0A923M845_9BURK</name>
<accession>A0A923M845</accession>